<feature type="compositionally biased region" description="Polar residues" evidence="1">
    <location>
        <begin position="1"/>
        <end position="10"/>
    </location>
</feature>
<sequence>MESNTPNSGKSPPLNTLPTPNNPSLSPSDIRVVTQTQDSKWLFDNLNSTSDHQHLLDALCPAHNVDNTPRVDTPQAPLTPTPVITSPDRAIVQQNVAAELFVLNPKRKRHKESARNSGVVKAIKKRAFADPAKSLLWFLREKYVNAYASDLASKGLSTAQKYKTAYEF</sequence>
<feature type="compositionally biased region" description="Low complexity" evidence="1">
    <location>
        <begin position="11"/>
        <end position="28"/>
    </location>
</feature>
<reference evidence="2" key="1">
    <citation type="submission" date="2021-01" db="EMBL/GenBank/DDBJ databases">
        <authorList>
            <person name="Corre E."/>
            <person name="Pelletier E."/>
            <person name="Niang G."/>
            <person name="Scheremetjew M."/>
            <person name="Finn R."/>
            <person name="Kale V."/>
            <person name="Holt S."/>
            <person name="Cochrane G."/>
            <person name="Meng A."/>
            <person name="Brown T."/>
            <person name="Cohen L."/>
        </authorList>
    </citation>
    <scope>NUCLEOTIDE SEQUENCE</scope>
    <source>
        <strain evidence="2">MM31A-1</strain>
    </source>
</reference>
<name>A0A7S3V9Y9_9STRA</name>
<dbReference type="AlphaFoldDB" id="A0A7S3V9Y9"/>
<dbReference type="EMBL" id="HBIO01014382">
    <property type="protein sequence ID" value="CAE0466268.1"/>
    <property type="molecule type" value="Transcribed_RNA"/>
</dbReference>
<protein>
    <submittedName>
        <fullName evidence="2">Uncharacterized protein</fullName>
    </submittedName>
</protein>
<organism evidence="2">
    <name type="scientific">Chaetoceros debilis</name>
    <dbReference type="NCBI Taxonomy" id="122233"/>
    <lineage>
        <taxon>Eukaryota</taxon>
        <taxon>Sar</taxon>
        <taxon>Stramenopiles</taxon>
        <taxon>Ochrophyta</taxon>
        <taxon>Bacillariophyta</taxon>
        <taxon>Coscinodiscophyceae</taxon>
        <taxon>Chaetocerotophycidae</taxon>
        <taxon>Chaetocerotales</taxon>
        <taxon>Chaetocerotaceae</taxon>
        <taxon>Chaetoceros</taxon>
    </lineage>
</organism>
<proteinExistence type="predicted"/>
<feature type="region of interest" description="Disordered" evidence="1">
    <location>
        <begin position="1"/>
        <end position="29"/>
    </location>
</feature>
<gene>
    <name evidence="2" type="ORF">CDEB00056_LOCUS11120</name>
</gene>
<evidence type="ECO:0000256" key="1">
    <source>
        <dbReference type="SAM" id="MobiDB-lite"/>
    </source>
</evidence>
<accession>A0A7S3V9Y9</accession>
<evidence type="ECO:0000313" key="2">
    <source>
        <dbReference type="EMBL" id="CAE0466268.1"/>
    </source>
</evidence>